<dbReference type="GO" id="GO:0016747">
    <property type="term" value="F:acyltransferase activity, transferring groups other than amino-acyl groups"/>
    <property type="evidence" value="ECO:0007669"/>
    <property type="project" value="InterPro"/>
</dbReference>
<dbReference type="EMBL" id="CP115611">
    <property type="protein sequence ID" value="WBW72997.1"/>
    <property type="molecule type" value="Genomic_DNA"/>
</dbReference>
<reference evidence="2 3" key="1">
    <citation type="journal article" date="2023" name="G3 (Bethesda)">
        <title>A high-quality reference genome for the fission yeast Schizosaccharomyces osmophilus.</title>
        <authorList>
            <person name="Jia G.S."/>
            <person name="Zhang W.C."/>
            <person name="Liang Y."/>
            <person name="Liu X.H."/>
            <person name="Rhind N."/>
            <person name="Pidoux A."/>
            <person name="Brysch-Herzberg M."/>
            <person name="Du L.L."/>
        </authorList>
    </citation>
    <scope>NUCLEOTIDE SEQUENCE [LARGE SCALE GENOMIC DNA]</scope>
    <source>
        <strain evidence="2 3">CBS 15793</strain>
    </source>
</reference>
<dbReference type="InterPro" id="IPR000182">
    <property type="entry name" value="GNAT_dom"/>
</dbReference>
<evidence type="ECO:0000259" key="1">
    <source>
        <dbReference type="Pfam" id="PF00583"/>
    </source>
</evidence>
<evidence type="ECO:0000313" key="3">
    <source>
        <dbReference type="Proteomes" id="UP001212411"/>
    </source>
</evidence>
<gene>
    <name evidence="2" type="ORF">SOMG_01311</name>
</gene>
<dbReference type="Gene3D" id="3.40.630.30">
    <property type="match status" value="1"/>
</dbReference>
<protein>
    <submittedName>
        <fullName evidence="2">ELLA family acetyltransferase</fullName>
    </submittedName>
</protein>
<organism evidence="2 3">
    <name type="scientific">Schizosaccharomyces osmophilus</name>
    <dbReference type="NCBI Taxonomy" id="2545709"/>
    <lineage>
        <taxon>Eukaryota</taxon>
        <taxon>Fungi</taxon>
        <taxon>Dikarya</taxon>
        <taxon>Ascomycota</taxon>
        <taxon>Taphrinomycotina</taxon>
        <taxon>Schizosaccharomycetes</taxon>
        <taxon>Schizosaccharomycetales</taxon>
        <taxon>Schizosaccharomycetaceae</taxon>
        <taxon>Schizosaccharomyces</taxon>
    </lineage>
</organism>
<dbReference type="CDD" id="cd04301">
    <property type="entry name" value="NAT_SF"/>
    <property type="match status" value="1"/>
</dbReference>
<keyword evidence="3" id="KW-1185">Reference proteome</keyword>
<dbReference type="SUPFAM" id="SSF55729">
    <property type="entry name" value="Acyl-CoA N-acyltransferases (Nat)"/>
    <property type="match status" value="1"/>
</dbReference>
<feature type="domain" description="N-acetyltransferase" evidence="1">
    <location>
        <begin position="36"/>
        <end position="84"/>
    </location>
</feature>
<name>A0AAE9WAZ4_9SCHI</name>
<proteinExistence type="predicted"/>
<dbReference type="Proteomes" id="UP001212411">
    <property type="component" value="Chromosome 1"/>
</dbReference>
<dbReference type="GeneID" id="80874793"/>
<dbReference type="KEGG" id="som:SOMG_01311"/>
<dbReference type="InterPro" id="IPR016181">
    <property type="entry name" value="Acyl_CoA_acyltransferase"/>
</dbReference>
<accession>A0AAE9WAZ4</accession>
<dbReference type="RefSeq" id="XP_056037240.1">
    <property type="nucleotide sequence ID" value="XM_056180104.1"/>
</dbReference>
<dbReference type="AlphaFoldDB" id="A0AAE9WAZ4"/>
<evidence type="ECO:0000313" key="2">
    <source>
        <dbReference type="EMBL" id="WBW72997.1"/>
    </source>
</evidence>
<sequence length="89" mass="10284">MNFVVIRKNLDPGQRCLLSNYKSAYQEVDEVDLAYDHLMQKDDKDKLLSYARIIGEPDGFRIGRVIISPDFRGHGYGRRISQEAILLIK</sequence>
<dbReference type="Pfam" id="PF00583">
    <property type="entry name" value="Acetyltransf_1"/>
    <property type="match status" value="1"/>
</dbReference>